<feature type="domain" description="Tetratrico peptide repeat group 5" evidence="1">
    <location>
        <begin position="43"/>
        <end position="161"/>
    </location>
</feature>
<proteinExistence type="predicted"/>
<dbReference type="RefSeq" id="WP_252439685.1">
    <property type="nucleotide sequence ID" value="NZ_JAGSOV010000036.1"/>
</dbReference>
<evidence type="ECO:0000259" key="1">
    <source>
        <dbReference type="Pfam" id="PF12688"/>
    </source>
</evidence>
<keyword evidence="3" id="KW-1185">Reference proteome</keyword>
<dbReference type="InterPro" id="IPR041656">
    <property type="entry name" value="TPR_5"/>
</dbReference>
<organism evidence="2 3">
    <name type="scientific">Pseudonocardia humida</name>
    <dbReference type="NCBI Taxonomy" id="2800819"/>
    <lineage>
        <taxon>Bacteria</taxon>
        <taxon>Bacillati</taxon>
        <taxon>Actinomycetota</taxon>
        <taxon>Actinomycetes</taxon>
        <taxon>Pseudonocardiales</taxon>
        <taxon>Pseudonocardiaceae</taxon>
        <taxon>Pseudonocardia</taxon>
    </lineage>
</organism>
<evidence type="ECO:0000313" key="3">
    <source>
        <dbReference type="Proteomes" id="UP001165283"/>
    </source>
</evidence>
<reference evidence="2" key="1">
    <citation type="submission" date="2021-04" db="EMBL/GenBank/DDBJ databases">
        <title>Pseudonocardia sp. nov., isolated from sandy soil of mangrove forest.</title>
        <authorList>
            <person name="Zan Z."/>
            <person name="Huang R."/>
            <person name="Liu W."/>
        </authorList>
    </citation>
    <scope>NUCLEOTIDE SEQUENCE</scope>
    <source>
        <strain evidence="2">S2-4</strain>
    </source>
</reference>
<protein>
    <submittedName>
        <fullName evidence="2">Tetratricopeptide repeat protein</fullName>
    </submittedName>
</protein>
<comment type="caution">
    <text evidence="2">The sequence shown here is derived from an EMBL/GenBank/DDBJ whole genome shotgun (WGS) entry which is preliminary data.</text>
</comment>
<accession>A0ABT1A1D3</accession>
<dbReference type="Pfam" id="PF12688">
    <property type="entry name" value="TPR_5"/>
    <property type="match status" value="1"/>
</dbReference>
<sequence>MDGIEADVERRLVELWAGIDDHEEADFRARIDEAVAALRADHPVALFERACANDSTGRPDHAAPLYREAIAAGLTGIRRRRAVIQLASSLRNLGRARESVELLTAERERGSDELDDAVTAFLALALVDTGRPREAAGLALGALAPHLPRYTRSLAAYAADLRSG</sequence>
<gene>
    <name evidence="2" type="ORF">KDL28_16695</name>
</gene>
<evidence type="ECO:0000313" key="2">
    <source>
        <dbReference type="EMBL" id="MCO1656699.1"/>
    </source>
</evidence>
<dbReference type="Proteomes" id="UP001165283">
    <property type="component" value="Unassembled WGS sequence"/>
</dbReference>
<dbReference type="SUPFAM" id="SSF48452">
    <property type="entry name" value="TPR-like"/>
    <property type="match status" value="1"/>
</dbReference>
<dbReference type="Gene3D" id="1.25.40.10">
    <property type="entry name" value="Tetratricopeptide repeat domain"/>
    <property type="match status" value="1"/>
</dbReference>
<name>A0ABT1A1D3_9PSEU</name>
<dbReference type="InterPro" id="IPR011990">
    <property type="entry name" value="TPR-like_helical_dom_sf"/>
</dbReference>
<dbReference type="EMBL" id="JAGSOV010000036">
    <property type="protein sequence ID" value="MCO1656699.1"/>
    <property type="molecule type" value="Genomic_DNA"/>
</dbReference>